<reference evidence="2 3" key="1">
    <citation type="journal article" date="2014" name="Mol. Plant">
        <title>Chromosome Scale Genome Assembly and Transcriptome Profiling of Nannochloropsis gaditana in Nitrogen Depletion.</title>
        <authorList>
            <person name="Corteggiani Carpinelli E."/>
            <person name="Telatin A."/>
            <person name="Vitulo N."/>
            <person name="Forcato C."/>
            <person name="D'Angelo M."/>
            <person name="Schiavon R."/>
            <person name="Vezzi A."/>
            <person name="Giacometti G.M."/>
            <person name="Morosinotto T."/>
            <person name="Valle G."/>
        </authorList>
    </citation>
    <scope>NUCLEOTIDE SEQUENCE [LARGE SCALE GENOMIC DNA]</scope>
    <source>
        <strain evidence="2 3">B-31</strain>
    </source>
</reference>
<evidence type="ECO:0000256" key="1">
    <source>
        <dbReference type="SAM" id="MobiDB-lite"/>
    </source>
</evidence>
<sequence length="109" mass="11725">MLSDLQVGAIVHFPQQSILCQCTRTSLPPFTLLLGPYLPRSLPRHRPVLVHVGGHRLVAEHVPHPVARDDEELIQRTTGVDVHVGEGDDLGGGREGGKEGGKGGCVVKR</sequence>
<name>W7U1L0_9STRA</name>
<organism evidence="2 3">
    <name type="scientific">Nannochloropsis gaditana</name>
    <dbReference type="NCBI Taxonomy" id="72520"/>
    <lineage>
        <taxon>Eukaryota</taxon>
        <taxon>Sar</taxon>
        <taxon>Stramenopiles</taxon>
        <taxon>Ochrophyta</taxon>
        <taxon>Eustigmatophyceae</taxon>
        <taxon>Eustigmatales</taxon>
        <taxon>Monodopsidaceae</taxon>
        <taxon>Nannochloropsis</taxon>
    </lineage>
</organism>
<dbReference type="AlphaFoldDB" id="W7U1L0"/>
<keyword evidence="3" id="KW-1185">Reference proteome</keyword>
<gene>
    <name evidence="2" type="ORF">Naga_101144g1</name>
</gene>
<protein>
    <submittedName>
        <fullName evidence="2">Uncharacterized protein</fullName>
    </submittedName>
</protein>
<feature type="compositionally biased region" description="Basic and acidic residues" evidence="1">
    <location>
        <begin position="83"/>
        <end position="101"/>
    </location>
</feature>
<accession>W7U1L0</accession>
<feature type="region of interest" description="Disordered" evidence="1">
    <location>
        <begin position="78"/>
        <end position="109"/>
    </location>
</feature>
<comment type="caution">
    <text evidence="2">The sequence shown here is derived from an EMBL/GenBank/DDBJ whole genome shotgun (WGS) entry which is preliminary data.</text>
</comment>
<proteinExistence type="predicted"/>
<evidence type="ECO:0000313" key="2">
    <source>
        <dbReference type="EMBL" id="EWM26504.1"/>
    </source>
</evidence>
<dbReference type="Proteomes" id="UP000019335">
    <property type="component" value="Chromosome 8"/>
</dbReference>
<dbReference type="EMBL" id="AZIL01000632">
    <property type="protein sequence ID" value="EWM26504.1"/>
    <property type="molecule type" value="Genomic_DNA"/>
</dbReference>
<evidence type="ECO:0000313" key="3">
    <source>
        <dbReference type="Proteomes" id="UP000019335"/>
    </source>
</evidence>